<reference evidence="1 2" key="1">
    <citation type="submission" date="2023-02" db="EMBL/GenBank/DDBJ databases">
        <title>Devosia algicola sp. nov., isolated from the phycosphere of marine algae.</title>
        <authorList>
            <person name="Kim J.M."/>
            <person name="Lee J.K."/>
            <person name="Choi B.J."/>
            <person name="Bayburt H."/>
            <person name="Jeon C.O."/>
        </authorList>
    </citation>
    <scope>NUCLEOTIDE SEQUENCE [LARGE SCALE GENOMIC DNA]</scope>
    <source>
        <strain evidence="1 2">G20-9</strain>
    </source>
</reference>
<dbReference type="EMBL" id="CP118246">
    <property type="protein sequence ID" value="WDR03780.1"/>
    <property type="molecule type" value="Genomic_DNA"/>
</dbReference>
<dbReference type="Proteomes" id="UP001220530">
    <property type="component" value="Chromosome"/>
</dbReference>
<name>A0ABY7YSC7_9HYPH</name>
<accession>A0ABY7YSC7</accession>
<proteinExistence type="predicted"/>
<organism evidence="1 2">
    <name type="scientific">Devosia algicola</name>
    <dbReference type="NCBI Taxonomy" id="3026418"/>
    <lineage>
        <taxon>Bacteria</taxon>
        <taxon>Pseudomonadati</taxon>
        <taxon>Pseudomonadota</taxon>
        <taxon>Alphaproteobacteria</taxon>
        <taxon>Hyphomicrobiales</taxon>
        <taxon>Devosiaceae</taxon>
        <taxon>Devosia</taxon>
    </lineage>
</organism>
<dbReference type="InterPro" id="IPR021270">
    <property type="entry name" value="DUF2849"/>
</dbReference>
<dbReference type="Pfam" id="PF11011">
    <property type="entry name" value="DUF2849"/>
    <property type="match status" value="1"/>
</dbReference>
<dbReference type="RefSeq" id="WP_282220168.1">
    <property type="nucleotide sequence ID" value="NZ_CP118246.1"/>
</dbReference>
<sequence length="108" mass="11940">MMEILAGNELTSGGVVYLDPAGRWVQDMQAAWRFSEDDGAARDKAIADSNATTRIVSVEIVAVCEIDDILVPLRMRERIRSKGPTTRNILDGATFDRQHLNEDGHVSI</sequence>
<gene>
    <name evidence="1" type="ORF">PSQ19_06965</name>
</gene>
<protein>
    <submittedName>
        <fullName evidence="1">DUF2849 domain-containing protein</fullName>
    </submittedName>
</protein>
<keyword evidence="2" id="KW-1185">Reference proteome</keyword>
<evidence type="ECO:0000313" key="1">
    <source>
        <dbReference type="EMBL" id="WDR03780.1"/>
    </source>
</evidence>
<evidence type="ECO:0000313" key="2">
    <source>
        <dbReference type="Proteomes" id="UP001220530"/>
    </source>
</evidence>